<organism evidence="1 2">
    <name type="scientific">Rattus norvegicus</name>
    <name type="common">Rat</name>
    <dbReference type="NCBI Taxonomy" id="10116"/>
    <lineage>
        <taxon>Eukaryota</taxon>
        <taxon>Metazoa</taxon>
        <taxon>Chordata</taxon>
        <taxon>Craniata</taxon>
        <taxon>Vertebrata</taxon>
        <taxon>Euteleostomi</taxon>
        <taxon>Mammalia</taxon>
        <taxon>Eutheria</taxon>
        <taxon>Euarchontoglires</taxon>
        <taxon>Glires</taxon>
        <taxon>Rodentia</taxon>
        <taxon>Myomorpha</taxon>
        <taxon>Muroidea</taxon>
        <taxon>Muridae</taxon>
        <taxon>Murinae</taxon>
        <taxon>Rattus</taxon>
    </lineage>
</organism>
<name>A6KIU1_RAT</name>
<evidence type="ECO:0000313" key="1">
    <source>
        <dbReference type="EMBL" id="EDL87178.1"/>
    </source>
</evidence>
<dbReference type="Proteomes" id="UP000234681">
    <property type="component" value="Chromosome 16"/>
</dbReference>
<sequence length="25" mass="3309">MVHPYHREQQTFTRNRWRNDLSHLW</sequence>
<reference evidence="1 2" key="1">
    <citation type="submission" date="2005-09" db="EMBL/GenBank/DDBJ databases">
        <authorList>
            <person name="Mural R.J."/>
            <person name="Li P.W."/>
            <person name="Adams M.D."/>
            <person name="Amanatides P.G."/>
            <person name="Baden-Tillson H."/>
            <person name="Barnstead M."/>
            <person name="Chin S.H."/>
            <person name="Dew I."/>
            <person name="Evans C.A."/>
            <person name="Ferriera S."/>
            <person name="Flanigan M."/>
            <person name="Fosler C."/>
            <person name="Glodek A."/>
            <person name="Gu Z."/>
            <person name="Holt R.A."/>
            <person name="Jennings D."/>
            <person name="Kraft C.L."/>
            <person name="Lu F."/>
            <person name="Nguyen T."/>
            <person name="Nusskern D.R."/>
            <person name="Pfannkoch C.M."/>
            <person name="Sitter C."/>
            <person name="Sutton G.G."/>
            <person name="Venter J.C."/>
            <person name="Wang Z."/>
            <person name="Woodage T."/>
            <person name="Zheng X.H."/>
            <person name="Zhong F."/>
        </authorList>
    </citation>
    <scope>NUCLEOTIDE SEQUENCE [LARGE SCALE GENOMIC DNA]</scope>
    <source>
        <strain>BN</strain>
        <strain evidence="2">Sprague-Dawley</strain>
    </source>
</reference>
<evidence type="ECO:0000313" key="2">
    <source>
        <dbReference type="Proteomes" id="UP000234681"/>
    </source>
</evidence>
<proteinExistence type="predicted"/>
<protein>
    <submittedName>
        <fullName evidence="1">RCG59155, isoform CRA_b</fullName>
    </submittedName>
</protein>
<dbReference type="EMBL" id="CH474053">
    <property type="protein sequence ID" value="EDL87178.1"/>
    <property type="molecule type" value="Genomic_DNA"/>
</dbReference>
<accession>A6KIU1</accession>
<gene>
    <name evidence="1" type="ORF">rCG_59155</name>
</gene>
<dbReference type="AlphaFoldDB" id="A6KIU1"/>